<dbReference type="RefSeq" id="WP_275473712.1">
    <property type="nucleotide sequence ID" value="NZ_CP162940.1"/>
</dbReference>
<keyword evidence="1" id="KW-0809">Transit peptide</keyword>
<dbReference type="Proteomes" id="UP001579974">
    <property type="component" value="Unassembled WGS sequence"/>
</dbReference>
<feature type="compositionally biased region" description="Polar residues" evidence="2">
    <location>
        <begin position="94"/>
        <end position="111"/>
    </location>
</feature>
<dbReference type="PANTHER" id="PTHR31750:SF4">
    <property type="entry name" value="LP06106P"/>
    <property type="match status" value="1"/>
</dbReference>
<proteinExistence type="predicted"/>
<feature type="domain" description="Staygreen protein" evidence="3">
    <location>
        <begin position="116"/>
        <end position="192"/>
    </location>
</feature>
<protein>
    <submittedName>
        <fullName evidence="4">Staygreen family protein</fullName>
    </submittedName>
</protein>
<feature type="region of interest" description="Disordered" evidence="2">
    <location>
        <begin position="76"/>
        <end position="111"/>
    </location>
</feature>
<name>A0ABV5ADA0_9BACL</name>
<reference evidence="4 5" key="1">
    <citation type="journal article" date="2024" name="Int. J. Mol. Sci.">
        <title>Exploration of Alicyclobacillus spp. Genome in Search of Antibiotic Resistance.</title>
        <authorList>
            <person name="Bucka-Kolendo J."/>
            <person name="Kiousi D.E."/>
            <person name="Dekowska A."/>
            <person name="Mikolajczuk-Szczyrba A."/>
            <person name="Karadedos D.M."/>
            <person name="Michael P."/>
            <person name="Galanis A."/>
            <person name="Sokolowska B."/>
        </authorList>
    </citation>
    <scope>NUCLEOTIDE SEQUENCE [LARGE SCALE GENOMIC DNA]</scope>
    <source>
        <strain evidence="4 5">KKP 3000</strain>
    </source>
</reference>
<comment type="caution">
    <text evidence="4">The sequence shown here is derived from an EMBL/GenBank/DDBJ whole genome shotgun (WGS) entry which is preliminary data.</text>
</comment>
<evidence type="ECO:0000313" key="5">
    <source>
        <dbReference type="Proteomes" id="UP001579974"/>
    </source>
</evidence>
<dbReference type="Pfam" id="PF12638">
    <property type="entry name" value="Staygreen"/>
    <property type="match status" value="2"/>
</dbReference>
<organism evidence="4 5">
    <name type="scientific">Alicyclobacillus fastidiosus</name>
    <dbReference type="NCBI Taxonomy" id="392011"/>
    <lineage>
        <taxon>Bacteria</taxon>
        <taxon>Bacillati</taxon>
        <taxon>Bacillota</taxon>
        <taxon>Bacilli</taxon>
        <taxon>Bacillales</taxon>
        <taxon>Alicyclobacillaceae</taxon>
        <taxon>Alicyclobacillus</taxon>
    </lineage>
</organism>
<dbReference type="PANTHER" id="PTHR31750">
    <property type="entry name" value="PROTEIN STAY-GREEN 1, CHLOROPLASTIC-RELATED"/>
    <property type="match status" value="1"/>
</dbReference>
<evidence type="ECO:0000256" key="1">
    <source>
        <dbReference type="ARBA" id="ARBA00022946"/>
    </source>
</evidence>
<dbReference type="InterPro" id="IPR024438">
    <property type="entry name" value="Staygreen"/>
</dbReference>
<feature type="domain" description="Staygreen protein" evidence="3">
    <location>
        <begin position="8"/>
        <end position="77"/>
    </location>
</feature>
<evidence type="ECO:0000259" key="3">
    <source>
        <dbReference type="Pfam" id="PF12638"/>
    </source>
</evidence>
<accession>A0ABV5ADA0</accession>
<evidence type="ECO:0000256" key="2">
    <source>
        <dbReference type="SAM" id="MobiDB-lite"/>
    </source>
</evidence>
<keyword evidence="5" id="KW-1185">Reference proteome</keyword>
<gene>
    <name evidence="4" type="ORF">KKP3000_003679</name>
</gene>
<evidence type="ECO:0000313" key="4">
    <source>
        <dbReference type="EMBL" id="MFB5190234.1"/>
    </source>
</evidence>
<dbReference type="EMBL" id="JBDXSU010000005">
    <property type="protein sequence ID" value="MFB5190234.1"/>
    <property type="molecule type" value="Genomic_DNA"/>
</dbReference>
<sequence>MIERKSPKFRPHKVHTVFLEGSNPSEPIVGRHYTLTHSDRTGDLYLSIGLIYNEVQIERPYIRFMRDEVRAVWVSGSAKDADSTSGTTSEESSAHSNVYTNGSSESDSTTTVPPFVTHVYVHVSGGRVYGRAKQRNQSFQKDLPRALRAIRHGDAYLFTAHPELDNAPIVVHFQSDVEKYQRVEEWGSWKDYTIPFLRNR</sequence>